<evidence type="ECO:0000259" key="1">
    <source>
        <dbReference type="Pfam" id="PF08241"/>
    </source>
</evidence>
<dbReference type="PANTHER" id="PTHR43861">
    <property type="entry name" value="TRANS-ACONITATE 2-METHYLTRANSFERASE-RELATED"/>
    <property type="match status" value="1"/>
</dbReference>
<dbReference type="GO" id="GO:0008757">
    <property type="term" value="F:S-adenosylmethionine-dependent methyltransferase activity"/>
    <property type="evidence" value="ECO:0007669"/>
    <property type="project" value="InterPro"/>
</dbReference>
<dbReference type="Gene3D" id="3.40.50.150">
    <property type="entry name" value="Vaccinia Virus protein VP39"/>
    <property type="match status" value="1"/>
</dbReference>
<proteinExistence type="predicted"/>
<dbReference type="InterPro" id="IPR013216">
    <property type="entry name" value="Methyltransf_11"/>
</dbReference>
<feature type="domain" description="Methyltransferase type 11" evidence="1">
    <location>
        <begin position="56"/>
        <end position="150"/>
    </location>
</feature>
<gene>
    <name evidence="2" type="ORF">COS99_02015</name>
</gene>
<accession>A0A2J0KUJ2</accession>
<dbReference type="InterPro" id="IPR029063">
    <property type="entry name" value="SAM-dependent_MTases_sf"/>
</dbReference>
<dbReference type="Proteomes" id="UP000230052">
    <property type="component" value="Unassembled WGS sequence"/>
</dbReference>
<evidence type="ECO:0000313" key="2">
    <source>
        <dbReference type="EMBL" id="PIU42075.1"/>
    </source>
</evidence>
<dbReference type="EMBL" id="PEWV01000020">
    <property type="protein sequence ID" value="PIU42075.1"/>
    <property type="molecule type" value="Genomic_DNA"/>
</dbReference>
<name>A0A2J0KUJ2_9BACT</name>
<comment type="caution">
    <text evidence="2">The sequence shown here is derived from an EMBL/GenBank/DDBJ whole genome shotgun (WGS) entry which is preliminary data.</text>
</comment>
<dbReference type="CDD" id="cd02440">
    <property type="entry name" value="AdoMet_MTases"/>
    <property type="match status" value="1"/>
</dbReference>
<dbReference type="AlphaFoldDB" id="A0A2J0KUJ2"/>
<protein>
    <recommendedName>
        <fullName evidence="1">Methyltransferase type 11 domain-containing protein</fullName>
    </recommendedName>
</protein>
<evidence type="ECO:0000313" key="3">
    <source>
        <dbReference type="Proteomes" id="UP000230052"/>
    </source>
</evidence>
<organism evidence="2 3">
    <name type="scientific">Candidatus Aquitaenariimonas noxiae</name>
    <dbReference type="NCBI Taxonomy" id="1974741"/>
    <lineage>
        <taxon>Bacteria</taxon>
        <taxon>Pseudomonadati</taxon>
        <taxon>Candidatus Omnitrophota</taxon>
        <taxon>Candidatus Aquitaenariimonas</taxon>
    </lineage>
</organism>
<dbReference type="Pfam" id="PF08241">
    <property type="entry name" value="Methyltransf_11"/>
    <property type="match status" value="1"/>
</dbReference>
<reference evidence="2 3" key="1">
    <citation type="submission" date="2017-09" db="EMBL/GenBank/DDBJ databases">
        <title>Depth-based differentiation of microbial function through sediment-hosted aquifers and enrichment of novel symbionts in the deep terrestrial subsurface.</title>
        <authorList>
            <person name="Probst A.J."/>
            <person name="Ladd B."/>
            <person name="Jarett J.K."/>
            <person name="Geller-Mcgrath D.E."/>
            <person name="Sieber C.M."/>
            <person name="Emerson J.B."/>
            <person name="Anantharaman K."/>
            <person name="Thomas B.C."/>
            <person name="Malmstrom R."/>
            <person name="Stieglmeier M."/>
            <person name="Klingl A."/>
            <person name="Woyke T."/>
            <person name="Ryan C.M."/>
            <person name="Banfield J.F."/>
        </authorList>
    </citation>
    <scope>NUCLEOTIDE SEQUENCE [LARGE SCALE GENOMIC DNA]</scope>
    <source>
        <strain evidence="2">CG07_land_8_20_14_0_80_42_15</strain>
    </source>
</reference>
<dbReference type="SUPFAM" id="SSF53335">
    <property type="entry name" value="S-adenosyl-L-methionine-dependent methyltransferases"/>
    <property type="match status" value="1"/>
</dbReference>
<sequence length="278" mass="32066">MKDEGASIKNNSHLQYDRSYFEGLHTTSLTYEKVYANYAKIAFFALEGLAKDARILDLGCGFGGLTKELVKNSGGVFSVDISLDGVLKTKSLNKDRARFVVGNGEFIPLKSEMFDCVIVSHVFEHLTDSEAERMQKEIYRILKPGGNLVIDQPFFGHHGIVDLALVFLLSSPRERRWFYNGFKDLIRARKKNPKADFHHLEEVLAPSHRRVYNVFLLIKELSRIGFSEFKFLQKKLFRILFFKSKTLFNSYVKFYLKSPEFMRRLFLIDIGGIVKAKK</sequence>